<feature type="compositionally biased region" description="Basic residues" evidence="10">
    <location>
        <begin position="242"/>
        <end position="252"/>
    </location>
</feature>
<dbReference type="Proteomes" id="UP001280121">
    <property type="component" value="Unassembled WGS sequence"/>
</dbReference>
<reference evidence="12" key="1">
    <citation type="journal article" date="2023" name="Plant J.">
        <title>Genome sequences and population genomics provide insights into the demographic history, inbreeding, and mutation load of two 'living fossil' tree species of Dipteronia.</title>
        <authorList>
            <person name="Feng Y."/>
            <person name="Comes H.P."/>
            <person name="Chen J."/>
            <person name="Zhu S."/>
            <person name="Lu R."/>
            <person name="Zhang X."/>
            <person name="Li P."/>
            <person name="Qiu J."/>
            <person name="Olsen K.M."/>
            <person name="Qiu Y."/>
        </authorList>
    </citation>
    <scope>NUCLEOTIDE SEQUENCE</scope>
    <source>
        <strain evidence="12">KIB01</strain>
    </source>
</reference>
<name>A0AAD9X175_9ROSI</name>
<dbReference type="Gene3D" id="4.10.1100.10">
    <property type="entry name" value="Transcription factor, SBP-box domain"/>
    <property type="match status" value="1"/>
</dbReference>
<dbReference type="GO" id="GO:0008270">
    <property type="term" value="F:zinc ion binding"/>
    <property type="evidence" value="ECO:0007669"/>
    <property type="project" value="UniProtKB-KW"/>
</dbReference>
<evidence type="ECO:0000256" key="4">
    <source>
        <dbReference type="ARBA" id="ARBA00022833"/>
    </source>
</evidence>
<keyword evidence="13" id="KW-1185">Reference proteome</keyword>
<evidence type="ECO:0000313" key="13">
    <source>
        <dbReference type="Proteomes" id="UP001280121"/>
    </source>
</evidence>
<dbReference type="GO" id="GO:0005634">
    <property type="term" value="C:nucleus"/>
    <property type="evidence" value="ECO:0007669"/>
    <property type="project" value="UniProtKB-SubCell"/>
</dbReference>
<comment type="subcellular location">
    <subcellularLocation>
        <location evidence="1">Nucleus</location>
    </subcellularLocation>
</comment>
<feature type="region of interest" description="Disordered" evidence="10">
    <location>
        <begin position="242"/>
        <end position="263"/>
    </location>
</feature>
<gene>
    <name evidence="12" type="ORF">Ddye_018175</name>
</gene>
<keyword evidence="6" id="KW-0238">DNA-binding</keyword>
<sequence length="444" mass="48853">MENGNNSNNLSFDNMWTINHSRFDWGNSSTSSLYDAAAAAATATTTTADTNSATNAHSEASAAHHALVMFPHSLNHHHLHHHHHHRQQSLYGGDGSNLHPDPHLMCLKLGKRHYFEDCSAPISDRHVGSFSLVKRGKTYYSCGGASTDAGGSVGVGVAPSPSLSSPSVLGTPASVPRCQVEGCHVALINAKDYHRRHKVCEMHSKAPKVVVLGLEQRFCQQCSRFHVVSEFDDSKRSCRRRLAGHNERRRKSSHDSVSRNSSQVNELMTGRFPYIASPTGRALSLLSSKASGAGAAADSWFSASDLSSRCSDALRELIVENRTATILARHYVVDQQADHYWHSSHYVMDHAGDQCHEQTDDQTGHGSNPLISHHHQTQMQLMTEPHCWARLQETSCNNTHVTLDLMQAPSGQFELLSLKGKAKQEEEEECSELWNSFEGSGHVG</sequence>
<evidence type="ECO:0000259" key="11">
    <source>
        <dbReference type="PROSITE" id="PS51141"/>
    </source>
</evidence>
<keyword evidence="8" id="KW-0539">Nucleus</keyword>
<evidence type="ECO:0000256" key="6">
    <source>
        <dbReference type="ARBA" id="ARBA00023125"/>
    </source>
</evidence>
<dbReference type="InterPro" id="IPR044817">
    <property type="entry name" value="SBP-like"/>
</dbReference>
<keyword evidence="2" id="KW-0479">Metal-binding</keyword>
<dbReference type="PROSITE" id="PS51141">
    <property type="entry name" value="ZF_SBP"/>
    <property type="match status" value="1"/>
</dbReference>
<evidence type="ECO:0000256" key="8">
    <source>
        <dbReference type="ARBA" id="ARBA00023242"/>
    </source>
</evidence>
<evidence type="ECO:0000313" key="12">
    <source>
        <dbReference type="EMBL" id="KAK2650686.1"/>
    </source>
</evidence>
<protein>
    <recommendedName>
        <fullName evidence="11">SBP-type domain-containing protein</fullName>
    </recommendedName>
</protein>
<dbReference type="SUPFAM" id="SSF103612">
    <property type="entry name" value="SBT domain"/>
    <property type="match status" value="1"/>
</dbReference>
<keyword evidence="7" id="KW-0804">Transcription</keyword>
<proteinExistence type="predicted"/>
<dbReference type="Pfam" id="PF03110">
    <property type="entry name" value="SBP"/>
    <property type="match status" value="1"/>
</dbReference>
<evidence type="ECO:0000256" key="9">
    <source>
        <dbReference type="PROSITE-ProRule" id="PRU00470"/>
    </source>
</evidence>
<accession>A0AAD9X175</accession>
<comment type="caution">
    <text evidence="12">The sequence shown here is derived from an EMBL/GenBank/DDBJ whole genome shotgun (WGS) entry which is preliminary data.</text>
</comment>
<feature type="domain" description="SBP-type" evidence="11">
    <location>
        <begin position="175"/>
        <end position="252"/>
    </location>
</feature>
<evidence type="ECO:0000256" key="3">
    <source>
        <dbReference type="ARBA" id="ARBA00022771"/>
    </source>
</evidence>
<evidence type="ECO:0000256" key="2">
    <source>
        <dbReference type="ARBA" id="ARBA00022723"/>
    </source>
</evidence>
<evidence type="ECO:0000256" key="10">
    <source>
        <dbReference type="SAM" id="MobiDB-lite"/>
    </source>
</evidence>
<dbReference type="InterPro" id="IPR004333">
    <property type="entry name" value="SBP_dom"/>
</dbReference>
<keyword evidence="3 9" id="KW-0863">Zinc-finger</keyword>
<dbReference type="InterPro" id="IPR036893">
    <property type="entry name" value="SBP_sf"/>
</dbReference>
<dbReference type="AlphaFoldDB" id="A0AAD9X175"/>
<keyword evidence="5" id="KW-0805">Transcription regulation</keyword>
<evidence type="ECO:0000256" key="5">
    <source>
        <dbReference type="ARBA" id="ARBA00023015"/>
    </source>
</evidence>
<dbReference type="GO" id="GO:0003677">
    <property type="term" value="F:DNA binding"/>
    <property type="evidence" value="ECO:0007669"/>
    <property type="project" value="UniProtKB-KW"/>
</dbReference>
<evidence type="ECO:0000256" key="7">
    <source>
        <dbReference type="ARBA" id="ARBA00023163"/>
    </source>
</evidence>
<keyword evidence="4" id="KW-0862">Zinc</keyword>
<dbReference type="FunFam" id="4.10.1100.10:FF:000001">
    <property type="entry name" value="Squamosa promoter-binding-like protein 14"/>
    <property type="match status" value="1"/>
</dbReference>
<evidence type="ECO:0000256" key="1">
    <source>
        <dbReference type="ARBA" id="ARBA00004123"/>
    </source>
</evidence>
<organism evidence="12 13">
    <name type="scientific">Dipteronia dyeriana</name>
    <dbReference type="NCBI Taxonomy" id="168575"/>
    <lineage>
        <taxon>Eukaryota</taxon>
        <taxon>Viridiplantae</taxon>
        <taxon>Streptophyta</taxon>
        <taxon>Embryophyta</taxon>
        <taxon>Tracheophyta</taxon>
        <taxon>Spermatophyta</taxon>
        <taxon>Magnoliopsida</taxon>
        <taxon>eudicotyledons</taxon>
        <taxon>Gunneridae</taxon>
        <taxon>Pentapetalae</taxon>
        <taxon>rosids</taxon>
        <taxon>malvids</taxon>
        <taxon>Sapindales</taxon>
        <taxon>Sapindaceae</taxon>
        <taxon>Hippocastanoideae</taxon>
        <taxon>Acereae</taxon>
        <taxon>Dipteronia</taxon>
    </lineage>
</organism>
<dbReference type="PANTHER" id="PTHR31251">
    <property type="entry name" value="SQUAMOSA PROMOTER-BINDING-LIKE PROTEIN 4"/>
    <property type="match status" value="1"/>
</dbReference>
<dbReference type="PANTHER" id="PTHR31251:SF180">
    <property type="entry name" value="SBP-TYPE DOMAIN-CONTAINING PROTEIN"/>
    <property type="match status" value="1"/>
</dbReference>
<dbReference type="EMBL" id="JANJYI010000005">
    <property type="protein sequence ID" value="KAK2650686.1"/>
    <property type="molecule type" value="Genomic_DNA"/>
</dbReference>